<dbReference type="AlphaFoldDB" id="A0A2U3ANA4"/>
<keyword evidence="2" id="KW-1185">Reference proteome</keyword>
<evidence type="ECO:0000313" key="1">
    <source>
        <dbReference type="EMBL" id="PWI26023.1"/>
    </source>
</evidence>
<sequence>MKFSRGTNYALHTMLHLALNSDNNKPVGVQQLAEQQSVSSTYLSKILTKLVKEGLIISVSGANGGYSLAHNWASISFLEIIHAIEGKSSLFDCHFNHGAGCPIEQVMSSAEKKMEDELMQTTLSDLLKDKDTASK</sequence>
<dbReference type="InterPro" id="IPR036390">
    <property type="entry name" value="WH_DNA-bd_sf"/>
</dbReference>
<name>A0A2U3ANA4_9BACL</name>
<dbReference type="GO" id="GO:0005829">
    <property type="term" value="C:cytosol"/>
    <property type="evidence" value="ECO:0007669"/>
    <property type="project" value="TreeGrafter"/>
</dbReference>
<comment type="caution">
    <text evidence="1">The sequence shown here is derived from an EMBL/GenBank/DDBJ whole genome shotgun (WGS) entry which is preliminary data.</text>
</comment>
<dbReference type="PROSITE" id="PS01332">
    <property type="entry name" value="HTH_RRF2_1"/>
    <property type="match status" value="1"/>
</dbReference>
<dbReference type="InterPro" id="IPR036388">
    <property type="entry name" value="WH-like_DNA-bd_sf"/>
</dbReference>
<dbReference type="PANTHER" id="PTHR33221">
    <property type="entry name" value="WINGED HELIX-TURN-HELIX TRANSCRIPTIONAL REGULATOR, RRF2 FAMILY"/>
    <property type="match status" value="1"/>
</dbReference>
<dbReference type="GO" id="GO:0003700">
    <property type="term" value="F:DNA-binding transcription factor activity"/>
    <property type="evidence" value="ECO:0007669"/>
    <property type="project" value="TreeGrafter"/>
</dbReference>
<dbReference type="NCBIfam" id="TIGR00738">
    <property type="entry name" value="rrf2_super"/>
    <property type="match status" value="1"/>
</dbReference>
<dbReference type="SUPFAM" id="SSF46785">
    <property type="entry name" value="Winged helix' DNA-binding domain"/>
    <property type="match status" value="1"/>
</dbReference>
<dbReference type="RefSeq" id="WP_109305444.1">
    <property type="nucleotide sequence ID" value="NZ_BJUF01000032.1"/>
</dbReference>
<dbReference type="Pfam" id="PF02082">
    <property type="entry name" value="Rrf2"/>
    <property type="match status" value="1"/>
</dbReference>
<protein>
    <submittedName>
        <fullName evidence="1">Transcriptional regulator</fullName>
    </submittedName>
</protein>
<dbReference type="Proteomes" id="UP000245938">
    <property type="component" value="Unassembled WGS sequence"/>
</dbReference>
<reference evidence="1 2" key="1">
    <citation type="submission" date="2018-05" db="EMBL/GenBank/DDBJ databases">
        <title>Kurthia sibirica genome sequence.</title>
        <authorList>
            <person name="Maclea K.S."/>
            <person name="Goen A.E."/>
        </authorList>
    </citation>
    <scope>NUCLEOTIDE SEQUENCE [LARGE SCALE GENOMIC DNA]</scope>
    <source>
        <strain evidence="1 2">ATCC 49154</strain>
    </source>
</reference>
<gene>
    <name evidence="1" type="ORF">DEX24_05705</name>
</gene>
<dbReference type="InterPro" id="IPR030489">
    <property type="entry name" value="TR_Rrf2-type_CS"/>
</dbReference>
<evidence type="ECO:0000313" key="2">
    <source>
        <dbReference type="Proteomes" id="UP000245938"/>
    </source>
</evidence>
<dbReference type="OrthoDB" id="9808360at2"/>
<dbReference type="EMBL" id="QFVR01000005">
    <property type="protein sequence ID" value="PWI26023.1"/>
    <property type="molecule type" value="Genomic_DNA"/>
</dbReference>
<dbReference type="PROSITE" id="PS51197">
    <property type="entry name" value="HTH_RRF2_2"/>
    <property type="match status" value="1"/>
</dbReference>
<dbReference type="PANTHER" id="PTHR33221:SF9">
    <property type="entry name" value="RRF2 FAMILY PROTEIN"/>
    <property type="match status" value="1"/>
</dbReference>
<dbReference type="InterPro" id="IPR000944">
    <property type="entry name" value="Tscrpt_reg_Rrf2"/>
</dbReference>
<proteinExistence type="predicted"/>
<dbReference type="Gene3D" id="1.10.10.10">
    <property type="entry name" value="Winged helix-like DNA-binding domain superfamily/Winged helix DNA-binding domain"/>
    <property type="match status" value="1"/>
</dbReference>
<organism evidence="1 2">
    <name type="scientific">Kurthia sibirica</name>
    <dbReference type="NCBI Taxonomy" id="202750"/>
    <lineage>
        <taxon>Bacteria</taxon>
        <taxon>Bacillati</taxon>
        <taxon>Bacillota</taxon>
        <taxon>Bacilli</taxon>
        <taxon>Bacillales</taxon>
        <taxon>Caryophanaceae</taxon>
        <taxon>Kurthia</taxon>
    </lineage>
</organism>
<accession>A0A2U3ANA4</accession>